<dbReference type="GO" id="GO:0055085">
    <property type="term" value="P:transmembrane transport"/>
    <property type="evidence" value="ECO:0007669"/>
    <property type="project" value="InterPro"/>
</dbReference>
<dbReference type="PROSITE" id="PS50928">
    <property type="entry name" value="ABC_TM1"/>
    <property type="match status" value="1"/>
</dbReference>
<evidence type="ECO:0000256" key="6">
    <source>
        <dbReference type="ARBA" id="ARBA00023136"/>
    </source>
</evidence>
<feature type="domain" description="ABC transmembrane type-1" evidence="8">
    <location>
        <begin position="69"/>
        <end position="279"/>
    </location>
</feature>
<keyword evidence="10" id="KW-1185">Reference proteome</keyword>
<evidence type="ECO:0000256" key="3">
    <source>
        <dbReference type="ARBA" id="ARBA00022475"/>
    </source>
</evidence>
<dbReference type="AlphaFoldDB" id="A0A1N7NHF1"/>
<dbReference type="GO" id="GO:0005886">
    <property type="term" value="C:plasma membrane"/>
    <property type="evidence" value="ECO:0007669"/>
    <property type="project" value="UniProtKB-SubCell"/>
</dbReference>
<gene>
    <name evidence="9" type="ORF">SAMN05421760_109141</name>
</gene>
<feature type="transmembrane region" description="Helical" evidence="7">
    <location>
        <begin position="106"/>
        <end position="126"/>
    </location>
</feature>
<evidence type="ECO:0000256" key="1">
    <source>
        <dbReference type="ARBA" id="ARBA00004651"/>
    </source>
</evidence>
<reference evidence="10" key="1">
    <citation type="submission" date="2017-01" db="EMBL/GenBank/DDBJ databases">
        <authorList>
            <person name="Varghese N."/>
            <person name="Submissions S."/>
        </authorList>
    </citation>
    <scope>NUCLEOTIDE SEQUENCE [LARGE SCALE GENOMIC DNA]</scope>
    <source>
        <strain evidence="10">DSM 22306</strain>
    </source>
</reference>
<dbReference type="InterPro" id="IPR051393">
    <property type="entry name" value="ABC_transporter_permease"/>
</dbReference>
<feature type="transmembrane region" description="Helical" evidence="7">
    <location>
        <begin position="73"/>
        <end position="94"/>
    </location>
</feature>
<dbReference type="SUPFAM" id="SSF161098">
    <property type="entry name" value="MetI-like"/>
    <property type="match status" value="1"/>
</dbReference>
<dbReference type="Pfam" id="PF00528">
    <property type="entry name" value="BPD_transp_1"/>
    <property type="match status" value="1"/>
</dbReference>
<keyword evidence="4 7" id="KW-0812">Transmembrane</keyword>
<dbReference type="Proteomes" id="UP000185999">
    <property type="component" value="Unassembled WGS sequence"/>
</dbReference>
<dbReference type="Gene3D" id="1.10.3720.10">
    <property type="entry name" value="MetI-like"/>
    <property type="match status" value="1"/>
</dbReference>
<dbReference type="STRING" id="619304.SAMN05421760_109141"/>
<dbReference type="EMBL" id="FTOE01000009">
    <property type="protein sequence ID" value="SIS97805.1"/>
    <property type="molecule type" value="Genomic_DNA"/>
</dbReference>
<keyword evidence="5 7" id="KW-1133">Transmembrane helix</keyword>
<dbReference type="CDD" id="cd06261">
    <property type="entry name" value="TM_PBP2"/>
    <property type="match status" value="1"/>
</dbReference>
<protein>
    <submittedName>
        <fullName evidence="9">Carbohydrate ABC transporter membrane protein 1, CUT1 family</fullName>
    </submittedName>
</protein>
<evidence type="ECO:0000313" key="9">
    <source>
        <dbReference type="EMBL" id="SIS97805.1"/>
    </source>
</evidence>
<dbReference type="SUPFAM" id="SSF160964">
    <property type="entry name" value="MalF N-terminal region-like"/>
    <property type="match status" value="1"/>
</dbReference>
<evidence type="ECO:0000313" key="10">
    <source>
        <dbReference type="Proteomes" id="UP000185999"/>
    </source>
</evidence>
<evidence type="ECO:0000256" key="2">
    <source>
        <dbReference type="ARBA" id="ARBA00022448"/>
    </source>
</evidence>
<evidence type="ECO:0000256" key="4">
    <source>
        <dbReference type="ARBA" id="ARBA00022692"/>
    </source>
</evidence>
<feature type="transmembrane region" description="Helical" evidence="7">
    <location>
        <begin position="156"/>
        <end position="178"/>
    </location>
</feature>
<organism evidence="9 10">
    <name type="scientific">Neptunomonas antarctica</name>
    <dbReference type="NCBI Taxonomy" id="619304"/>
    <lineage>
        <taxon>Bacteria</taxon>
        <taxon>Pseudomonadati</taxon>
        <taxon>Pseudomonadota</taxon>
        <taxon>Gammaproteobacteria</taxon>
        <taxon>Oceanospirillales</taxon>
        <taxon>Oceanospirillaceae</taxon>
        <taxon>Neptunomonas</taxon>
    </lineage>
</organism>
<dbReference type="PANTHER" id="PTHR30193:SF37">
    <property type="entry name" value="INNER MEMBRANE ABC TRANSPORTER PERMEASE PROTEIN YCJO"/>
    <property type="match status" value="1"/>
</dbReference>
<name>A0A1N7NHF1_9GAMM</name>
<dbReference type="InterPro" id="IPR035906">
    <property type="entry name" value="MetI-like_sf"/>
</dbReference>
<keyword evidence="2 7" id="KW-0813">Transport</keyword>
<evidence type="ECO:0000256" key="7">
    <source>
        <dbReference type="RuleBase" id="RU363032"/>
    </source>
</evidence>
<feature type="transmembrane region" description="Helical" evidence="7">
    <location>
        <begin position="204"/>
        <end position="222"/>
    </location>
</feature>
<feature type="transmembrane region" description="Helical" evidence="7">
    <location>
        <begin position="261"/>
        <end position="285"/>
    </location>
</feature>
<keyword evidence="3" id="KW-1003">Cell membrane</keyword>
<evidence type="ECO:0000256" key="5">
    <source>
        <dbReference type="ARBA" id="ARBA00022989"/>
    </source>
</evidence>
<sequence>MKLNMPRHQQIYAWLLLFPALALLAAFTHIPMIKTLWRSFTSSGMQNNTGFTLDNYRYLLEDDVFWQVLSNSLWYAAVTVPVSMILALAMALWVNGKIRGRSALRLAYFTPTILPMITVANIWLFFYTPEIGLFNNILGWFGHSGYNWLGDPDLSLFSLMLMTIWKEAGFFMIFYLAALQGISRDFYQAAAIEGSSRWTTLRRITLPLLMPTTLFVLINAFLNAFKLVDHLFILTKGGPNNATNLLLYYIYENAFSFFDAAYASVLTVVLLSILVVLAVFQFGVIERRVHYR</sequence>
<feature type="transmembrane region" description="Helical" evidence="7">
    <location>
        <begin position="12"/>
        <end position="33"/>
    </location>
</feature>
<dbReference type="PANTHER" id="PTHR30193">
    <property type="entry name" value="ABC TRANSPORTER PERMEASE PROTEIN"/>
    <property type="match status" value="1"/>
</dbReference>
<comment type="subcellular location">
    <subcellularLocation>
        <location evidence="1 7">Cell membrane</location>
        <topology evidence="1 7">Multi-pass membrane protein</topology>
    </subcellularLocation>
</comment>
<comment type="similarity">
    <text evidence="7">Belongs to the binding-protein-dependent transport system permease family.</text>
</comment>
<dbReference type="InterPro" id="IPR000515">
    <property type="entry name" value="MetI-like"/>
</dbReference>
<keyword evidence="6 7" id="KW-0472">Membrane</keyword>
<evidence type="ECO:0000259" key="8">
    <source>
        <dbReference type="PROSITE" id="PS50928"/>
    </source>
</evidence>
<accession>A0A1N7NHF1</accession>
<proteinExistence type="inferred from homology"/>